<evidence type="ECO:0000313" key="2">
    <source>
        <dbReference type="Proteomes" id="UP000831495"/>
    </source>
</evidence>
<dbReference type="Proteomes" id="UP000831495">
    <property type="component" value="Chromosome"/>
</dbReference>
<protein>
    <submittedName>
        <fullName evidence="1">Uncharacterized protein</fullName>
    </submittedName>
</protein>
<organism evidence="1 2">
    <name type="scientific">Bombilactobacillus folatiphilus</name>
    <dbReference type="NCBI Taxonomy" id="2923362"/>
    <lineage>
        <taxon>Bacteria</taxon>
        <taxon>Bacillati</taxon>
        <taxon>Bacillota</taxon>
        <taxon>Bacilli</taxon>
        <taxon>Lactobacillales</taxon>
        <taxon>Lactobacillaceae</taxon>
        <taxon>Bombilactobacillus</taxon>
    </lineage>
</organism>
<evidence type="ECO:0000313" key="1">
    <source>
        <dbReference type="EMBL" id="UQS81819.1"/>
    </source>
</evidence>
<keyword evidence="2" id="KW-1185">Reference proteome</keyword>
<proteinExistence type="predicted"/>
<accession>A0ABY4P8G6</accession>
<dbReference type="RefSeq" id="WP_249514087.1">
    <property type="nucleotide sequence ID" value="NZ_CP093366.1"/>
</dbReference>
<name>A0ABY4P8G6_9LACO</name>
<gene>
    <name evidence="1" type="ORF">MOO45_06360</name>
</gene>
<dbReference type="EMBL" id="CP093366">
    <property type="protein sequence ID" value="UQS81819.1"/>
    <property type="molecule type" value="Genomic_DNA"/>
</dbReference>
<sequence length="58" mass="6811">MKPFKTYRQQLKISRDRGLDVGNTSKTMRFLEESNYYDVVNGYKTPFVVRSTNRSEAS</sequence>
<reference evidence="1" key="1">
    <citation type="journal article" date="2022" name="Int. J. Syst. Evol. Microbiol.">
        <title>Apilactobacillus apisilvae sp. nov., Nicolia spurrieriana gen. nov. sp. nov., Bombilactobacillus folatiphilus sp. nov. and Bombilactobacillus thymidiniphilus sp. nov., four new lactic acid bacterial isolates from stingless bees Tetragonula carbonaria and Austroplebeia australis.</title>
        <authorList>
            <person name="Oliphant S.A."/>
            <person name="Watson-Haigh N.S."/>
            <person name="Sumby K.M."/>
            <person name="Gardner J."/>
            <person name="Groom S."/>
            <person name="Jiranek V."/>
        </authorList>
    </citation>
    <scope>NUCLEOTIDE SEQUENCE</scope>
    <source>
        <strain evidence="1">SG4_D2</strain>
    </source>
</reference>